<evidence type="ECO:0000256" key="2">
    <source>
        <dbReference type="ARBA" id="ARBA00024341"/>
    </source>
</evidence>
<feature type="region of interest" description="Disordered" evidence="3">
    <location>
        <begin position="57"/>
        <end position="101"/>
    </location>
</feature>
<keyword evidence="1" id="KW-0112">Calmodulin-binding</keyword>
<dbReference type="AlphaFoldDB" id="A0A7J8SEG2"/>
<feature type="compositionally biased region" description="Low complexity" evidence="3">
    <location>
        <begin position="351"/>
        <end position="366"/>
    </location>
</feature>
<gene>
    <name evidence="4" type="ORF">Godav_009818</name>
</gene>
<comment type="similarity">
    <text evidence="2">Belongs to the IQD family.</text>
</comment>
<dbReference type="Proteomes" id="UP000593561">
    <property type="component" value="Unassembled WGS sequence"/>
</dbReference>
<proteinExistence type="inferred from homology"/>
<dbReference type="PROSITE" id="PS50096">
    <property type="entry name" value="IQ"/>
    <property type="match status" value="1"/>
</dbReference>
<dbReference type="EMBL" id="JABFAC010000009">
    <property type="protein sequence ID" value="MBA0624461.1"/>
    <property type="molecule type" value="Genomic_DNA"/>
</dbReference>
<reference evidence="4 5" key="1">
    <citation type="journal article" date="2019" name="Genome Biol. Evol.">
        <title>Insights into the evolution of the New World diploid cottons (Gossypium, subgenus Houzingenia) based on genome sequencing.</title>
        <authorList>
            <person name="Grover C.E."/>
            <person name="Arick M.A. 2nd"/>
            <person name="Thrash A."/>
            <person name="Conover J.L."/>
            <person name="Sanders W.S."/>
            <person name="Peterson D.G."/>
            <person name="Frelichowski J.E."/>
            <person name="Scheffler J.A."/>
            <person name="Scheffler B.E."/>
            <person name="Wendel J.F."/>
        </authorList>
    </citation>
    <scope>NUCLEOTIDE SEQUENCE [LARGE SCALE GENOMIC DNA]</scope>
    <source>
        <strain evidence="4">27</strain>
        <tissue evidence="4">Leaf</tissue>
    </source>
</reference>
<dbReference type="InterPro" id="IPR000048">
    <property type="entry name" value="IQ_motif_EF-hand-BS"/>
</dbReference>
<feature type="compositionally biased region" description="Polar residues" evidence="3">
    <location>
        <begin position="322"/>
        <end position="335"/>
    </location>
</feature>
<evidence type="ECO:0000313" key="5">
    <source>
        <dbReference type="Proteomes" id="UP000593561"/>
    </source>
</evidence>
<evidence type="ECO:0000256" key="1">
    <source>
        <dbReference type="ARBA" id="ARBA00022860"/>
    </source>
</evidence>
<organism evidence="4 5">
    <name type="scientific">Gossypium davidsonii</name>
    <name type="common">Davidson's cotton</name>
    <name type="synonym">Gossypium klotzschianum subsp. davidsonii</name>
    <dbReference type="NCBI Taxonomy" id="34287"/>
    <lineage>
        <taxon>Eukaryota</taxon>
        <taxon>Viridiplantae</taxon>
        <taxon>Streptophyta</taxon>
        <taxon>Embryophyta</taxon>
        <taxon>Tracheophyta</taxon>
        <taxon>Spermatophyta</taxon>
        <taxon>Magnoliopsida</taxon>
        <taxon>eudicotyledons</taxon>
        <taxon>Gunneridae</taxon>
        <taxon>Pentapetalae</taxon>
        <taxon>rosids</taxon>
        <taxon>malvids</taxon>
        <taxon>Malvales</taxon>
        <taxon>Malvaceae</taxon>
        <taxon>Malvoideae</taxon>
        <taxon>Gossypium</taxon>
    </lineage>
</organism>
<dbReference type="PANTHER" id="PTHR32295:SF216">
    <property type="entry name" value="PROTEIN IQ-DOMAIN 3"/>
    <property type="match status" value="1"/>
</dbReference>
<comment type="caution">
    <text evidence="4">The sequence shown here is derived from an EMBL/GenBank/DDBJ whole genome shotgun (WGS) entry which is preliminary data.</text>
</comment>
<keyword evidence="5" id="KW-1185">Reference proteome</keyword>
<dbReference type="Pfam" id="PF00612">
    <property type="entry name" value="IQ"/>
    <property type="match status" value="1"/>
</dbReference>
<protein>
    <submittedName>
        <fullName evidence="4">Uncharacterized protein</fullName>
    </submittedName>
</protein>
<feature type="compositionally biased region" description="Pro residues" evidence="3">
    <location>
        <begin position="337"/>
        <end position="350"/>
    </location>
</feature>
<dbReference type="PANTHER" id="PTHR32295">
    <property type="entry name" value="IQ-DOMAIN 5-RELATED"/>
    <property type="match status" value="1"/>
</dbReference>
<accession>A0A7J8SEG2</accession>
<dbReference type="CDD" id="cd23767">
    <property type="entry name" value="IQCD"/>
    <property type="match status" value="1"/>
</dbReference>
<evidence type="ECO:0000256" key="3">
    <source>
        <dbReference type="SAM" id="MobiDB-lite"/>
    </source>
</evidence>
<feature type="region of interest" description="Disordered" evidence="3">
    <location>
        <begin position="322"/>
        <end position="438"/>
    </location>
</feature>
<dbReference type="Gene3D" id="1.20.5.190">
    <property type="match status" value="1"/>
</dbReference>
<name>A0A7J8SEG2_GOSDV</name>
<evidence type="ECO:0000313" key="4">
    <source>
        <dbReference type="EMBL" id="MBA0624461.1"/>
    </source>
</evidence>
<feature type="compositionally biased region" description="Basic and acidic residues" evidence="3">
    <location>
        <begin position="91"/>
        <end position="101"/>
    </location>
</feature>
<sequence>MGKKRDWFWFVKKALTPESKKDQLCFCSYTWFASWLVICDLNFGEFLVQKESSKSKKKWQSKTKDSEPAVPLPQETETETKTEEPEPPPPEDAKPAEAENEPKRHTHFIALATAMAAAAAVAASKATAEAVRVASLQRISSERTAATKIQTAFRGYLARRALPELRRSERLKSMIEGQSVKEQAKTALRCMQTMGGVQSRIRGMRLRMLEENQILHHHLQQKRHKELDKFNASMGGEWHDGRKSKEQSEAIMQYKQEAAMRRERALAYAFTRQRSWKVSSKAANQTLMDQNTPHWGWSWLERWMAARPWDIPCSSPNSASVNTLVSSSISNNDNKPSPTPSKPTPPPPSKIPSFSSLSSQIRQPSPRGTPPGGVECWTPDRDRRRQSSIGGFSSAKDDKSVGSSAEKAPSWMKQVRASQLSKSLKHDRIPEKGLAGTAKKRLSFPTTAGKVRI</sequence>
<dbReference type="GO" id="GO:0005516">
    <property type="term" value="F:calmodulin binding"/>
    <property type="evidence" value="ECO:0007669"/>
    <property type="project" value="UniProtKB-KW"/>
</dbReference>